<dbReference type="OrthoDB" id="6541684at2"/>
<sequence length="86" mass="10315">MMDFKKFEAILHLRKEMHFTGIELQHRENKSEFYALGMNNHTQSQLYICTLSNESSSQAQLKQFRTWLHRFNIDRAKQKAALLKKE</sequence>
<name>A0A286BM74_9GAMM</name>
<dbReference type="AlphaFoldDB" id="A0A286BM74"/>
<organism evidence="1 2">
    <name type="scientific">Candidatus Pantoea floridensis</name>
    <dbReference type="NCBI Taxonomy" id="1938870"/>
    <lineage>
        <taxon>Bacteria</taxon>
        <taxon>Pseudomonadati</taxon>
        <taxon>Pseudomonadota</taxon>
        <taxon>Gammaproteobacteria</taxon>
        <taxon>Enterobacterales</taxon>
        <taxon>Erwiniaceae</taxon>
        <taxon>Pantoea</taxon>
    </lineage>
</organism>
<proteinExistence type="predicted"/>
<evidence type="ECO:0000313" key="2">
    <source>
        <dbReference type="Proteomes" id="UP000219271"/>
    </source>
</evidence>
<dbReference type="EMBL" id="OCMY01000001">
    <property type="protein sequence ID" value="SOD35233.1"/>
    <property type="molecule type" value="Genomic_DNA"/>
</dbReference>
<protein>
    <submittedName>
        <fullName evidence="1">Uncharacterized protein</fullName>
    </submittedName>
</protein>
<evidence type="ECO:0000313" key="1">
    <source>
        <dbReference type="EMBL" id="SOD35233.1"/>
    </source>
</evidence>
<accession>A0A286BM74</accession>
<gene>
    <name evidence="1" type="ORF">SAMN06273570_0170</name>
</gene>
<reference evidence="2" key="1">
    <citation type="submission" date="2017-09" db="EMBL/GenBank/DDBJ databases">
        <authorList>
            <person name="Varghese N."/>
            <person name="Submissions S."/>
        </authorList>
    </citation>
    <scope>NUCLEOTIDE SEQUENCE [LARGE SCALE GENOMIC DNA]</scope>
    <source>
        <strain evidence="2">JKS000234</strain>
    </source>
</reference>
<dbReference type="Proteomes" id="UP000219271">
    <property type="component" value="Unassembled WGS sequence"/>
</dbReference>
<keyword evidence="2" id="KW-1185">Reference proteome</keyword>